<keyword evidence="5" id="KW-1185">Reference proteome</keyword>
<feature type="transmembrane region" description="Helical" evidence="2">
    <location>
        <begin position="63"/>
        <end position="87"/>
    </location>
</feature>
<evidence type="ECO:0000256" key="2">
    <source>
        <dbReference type="SAM" id="Phobius"/>
    </source>
</evidence>
<dbReference type="PANTHER" id="PTHR39614:SF2">
    <property type="entry name" value="INTEGRAL MEMBRANE PROTEIN"/>
    <property type="match status" value="1"/>
</dbReference>
<comment type="caution">
    <text evidence="4">The sequence shown here is derived from an EMBL/GenBank/DDBJ whole genome shotgun (WGS) entry which is preliminary data.</text>
</comment>
<feature type="transmembrane region" description="Helical" evidence="2">
    <location>
        <begin position="144"/>
        <end position="164"/>
    </location>
</feature>
<organism evidence="4 5">
    <name type="scientific">Zasmidium cellare</name>
    <name type="common">Wine cellar mold</name>
    <name type="synonym">Racodium cellare</name>
    <dbReference type="NCBI Taxonomy" id="395010"/>
    <lineage>
        <taxon>Eukaryota</taxon>
        <taxon>Fungi</taxon>
        <taxon>Dikarya</taxon>
        <taxon>Ascomycota</taxon>
        <taxon>Pezizomycotina</taxon>
        <taxon>Dothideomycetes</taxon>
        <taxon>Dothideomycetidae</taxon>
        <taxon>Mycosphaerellales</taxon>
        <taxon>Mycosphaerellaceae</taxon>
        <taxon>Zasmidium</taxon>
    </lineage>
</organism>
<dbReference type="Pfam" id="PF20684">
    <property type="entry name" value="Fung_rhodopsin"/>
    <property type="match status" value="1"/>
</dbReference>
<dbReference type="Proteomes" id="UP001305779">
    <property type="component" value="Unassembled WGS sequence"/>
</dbReference>
<dbReference type="EMBL" id="JAXOVC010000001">
    <property type="protein sequence ID" value="KAK4508257.1"/>
    <property type="molecule type" value="Genomic_DNA"/>
</dbReference>
<sequence length="272" mass="30186">MSILVFTRRIFVGDFYRESVFFAIAYVFTGIYGILAILLSSAGCHPTQVLTANVNAVCNGNTGRWAALTAMDGLTEIVILAMPIWFISKNELKASKKRIVFFVYSFRLIVIAFTIATTYSYIHFLTTGRTNIDIAPVVAWQETLLAFSLISASFPCLRSFLWAFMSRGLMTMYGNTTFLSSSGHTGVSYGASVQLRSLNKSQVSRNDSEAGESRFRLRPDQVAYRCDVVGEPRKKGSANLSGEGRGRRSDDSEGMIIHQETSYRVESIGHDV</sequence>
<feature type="domain" description="Rhodopsin" evidence="3">
    <location>
        <begin position="1"/>
        <end position="161"/>
    </location>
</feature>
<evidence type="ECO:0000313" key="5">
    <source>
        <dbReference type="Proteomes" id="UP001305779"/>
    </source>
</evidence>
<reference evidence="4 5" key="1">
    <citation type="journal article" date="2023" name="G3 (Bethesda)">
        <title>A chromosome-level genome assembly of Zasmidium syzygii isolated from banana leaves.</title>
        <authorList>
            <person name="van Westerhoven A.C."/>
            <person name="Mehrabi R."/>
            <person name="Talebi R."/>
            <person name="Steentjes M.B.F."/>
            <person name="Corcolon B."/>
            <person name="Chong P.A."/>
            <person name="Kema G.H.J."/>
            <person name="Seidl M.F."/>
        </authorList>
    </citation>
    <scope>NUCLEOTIDE SEQUENCE [LARGE SCALE GENOMIC DNA]</scope>
    <source>
        <strain evidence="4 5">P124</strain>
    </source>
</reference>
<evidence type="ECO:0000256" key="1">
    <source>
        <dbReference type="SAM" id="MobiDB-lite"/>
    </source>
</evidence>
<dbReference type="PANTHER" id="PTHR39614">
    <property type="entry name" value="INTEGRAL MEMBRANE PROTEIN"/>
    <property type="match status" value="1"/>
</dbReference>
<gene>
    <name evidence="4" type="ORF">PRZ48_001995</name>
</gene>
<evidence type="ECO:0000313" key="4">
    <source>
        <dbReference type="EMBL" id="KAK4508257.1"/>
    </source>
</evidence>
<accession>A0ABR0F2S7</accession>
<feature type="region of interest" description="Disordered" evidence="1">
    <location>
        <begin position="233"/>
        <end position="257"/>
    </location>
</feature>
<feature type="transmembrane region" description="Helical" evidence="2">
    <location>
        <begin position="20"/>
        <end position="43"/>
    </location>
</feature>
<evidence type="ECO:0000259" key="3">
    <source>
        <dbReference type="Pfam" id="PF20684"/>
    </source>
</evidence>
<dbReference type="InterPro" id="IPR049326">
    <property type="entry name" value="Rhodopsin_dom_fungi"/>
</dbReference>
<feature type="transmembrane region" description="Helical" evidence="2">
    <location>
        <begin position="99"/>
        <end position="124"/>
    </location>
</feature>
<keyword evidence="2" id="KW-0472">Membrane</keyword>
<keyword evidence="2" id="KW-1133">Transmembrane helix</keyword>
<proteinExistence type="predicted"/>
<name>A0ABR0F2S7_ZASCE</name>
<protein>
    <recommendedName>
        <fullName evidence="3">Rhodopsin domain-containing protein</fullName>
    </recommendedName>
</protein>
<keyword evidence="2" id="KW-0812">Transmembrane</keyword>